<accession>A0A371EMZ9</accession>
<keyword evidence="2" id="KW-1185">Reference proteome</keyword>
<dbReference type="AlphaFoldDB" id="A0A371EMZ9"/>
<reference evidence="1" key="1">
    <citation type="submission" date="2018-05" db="EMBL/GenBank/DDBJ databases">
        <title>Draft genome of Mucuna pruriens seed.</title>
        <authorList>
            <person name="Nnadi N.E."/>
            <person name="Vos R."/>
            <person name="Hasami M.H."/>
            <person name="Devisetty U.K."/>
            <person name="Aguiy J.C."/>
        </authorList>
    </citation>
    <scope>NUCLEOTIDE SEQUENCE [LARGE SCALE GENOMIC DNA]</scope>
    <source>
        <strain evidence="1">JCA_2017</strain>
    </source>
</reference>
<name>A0A371EMZ9_MUCPR</name>
<sequence length="59" mass="6414">MEKPQTDISKLCYGIETTFPSLGVDATVFTLQNRCKDTIWPGILTGAGKPQLIEDDGLS</sequence>
<feature type="non-terminal residue" evidence="1">
    <location>
        <position position="1"/>
    </location>
</feature>
<evidence type="ECO:0000313" key="2">
    <source>
        <dbReference type="Proteomes" id="UP000257109"/>
    </source>
</evidence>
<dbReference type="OrthoDB" id="1715188at2759"/>
<gene>
    <name evidence="1" type="ORF">CR513_53786</name>
</gene>
<evidence type="ECO:0000313" key="1">
    <source>
        <dbReference type="EMBL" id="RDX67354.1"/>
    </source>
</evidence>
<comment type="caution">
    <text evidence="1">The sequence shown here is derived from an EMBL/GenBank/DDBJ whole genome shotgun (WGS) entry which is preliminary data.</text>
</comment>
<protein>
    <submittedName>
        <fullName evidence="1">Uncharacterized protein</fullName>
    </submittedName>
</protein>
<proteinExistence type="predicted"/>
<dbReference type="EMBL" id="QJKJ01013033">
    <property type="protein sequence ID" value="RDX67354.1"/>
    <property type="molecule type" value="Genomic_DNA"/>
</dbReference>
<dbReference type="Proteomes" id="UP000257109">
    <property type="component" value="Unassembled WGS sequence"/>
</dbReference>
<organism evidence="1 2">
    <name type="scientific">Mucuna pruriens</name>
    <name type="common">Velvet bean</name>
    <name type="synonym">Dolichos pruriens</name>
    <dbReference type="NCBI Taxonomy" id="157652"/>
    <lineage>
        <taxon>Eukaryota</taxon>
        <taxon>Viridiplantae</taxon>
        <taxon>Streptophyta</taxon>
        <taxon>Embryophyta</taxon>
        <taxon>Tracheophyta</taxon>
        <taxon>Spermatophyta</taxon>
        <taxon>Magnoliopsida</taxon>
        <taxon>eudicotyledons</taxon>
        <taxon>Gunneridae</taxon>
        <taxon>Pentapetalae</taxon>
        <taxon>rosids</taxon>
        <taxon>fabids</taxon>
        <taxon>Fabales</taxon>
        <taxon>Fabaceae</taxon>
        <taxon>Papilionoideae</taxon>
        <taxon>50 kb inversion clade</taxon>
        <taxon>NPAAA clade</taxon>
        <taxon>indigoferoid/millettioid clade</taxon>
        <taxon>Phaseoleae</taxon>
        <taxon>Mucuna</taxon>
    </lineage>
</organism>